<protein>
    <submittedName>
        <fullName evidence="2">Uncharacterized protein</fullName>
    </submittedName>
</protein>
<dbReference type="EMBL" id="CP000828">
    <property type="protein sequence ID" value="ABW27727.1"/>
    <property type="molecule type" value="Genomic_DNA"/>
</dbReference>
<accession>B0C843</accession>
<gene>
    <name evidence="2" type="ordered locus">AM1_2727</name>
</gene>
<dbReference type="KEGG" id="amr:AM1_2727"/>
<evidence type="ECO:0000313" key="2">
    <source>
        <dbReference type="EMBL" id="ABW27727.1"/>
    </source>
</evidence>
<organism evidence="2 3">
    <name type="scientific">Acaryochloris marina (strain MBIC 11017)</name>
    <dbReference type="NCBI Taxonomy" id="329726"/>
    <lineage>
        <taxon>Bacteria</taxon>
        <taxon>Bacillati</taxon>
        <taxon>Cyanobacteriota</taxon>
        <taxon>Cyanophyceae</taxon>
        <taxon>Acaryochloridales</taxon>
        <taxon>Acaryochloridaceae</taxon>
        <taxon>Acaryochloris</taxon>
    </lineage>
</organism>
<evidence type="ECO:0000313" key="3">
    <source>
        <dbReference type="Proteomes" id="UP000000268"/>
    </source>
</evidence>
<name>B0C843_ACAM1</name>
<keyword evidence="3" id="KW-1185">Reference proteome</keyword>
<feature type="region of interest" description="Disordered" evidence="1">
    <location>
        <begin position="1"/>
        <end position="24"/>
    </location>
</feature>
<dbReference type="AlphaFoldDB" id="B0C843"/>
<evidence type="ECO:0000256" key="1">
    <source>
        <dbReference type="SAM" id="MobiDB-lite"/>
    </source>
</evidence>
<dbReference type="Proteomes" id="UP000000268">
    <property type="component" value="Chromosome"/>
</dbReference>
<sequence length="42" mass="4487">MLPLTLSPISENHKSQGPPEWGIQGANAELNWASKTTSQPGL</sequence>
<dbReference type="HOGENOM" id="CLU_3245591_0_0_3"/>
<reference evidence="2 3" key="1">
    <citation type="journal article" date="2008" name="Proc. Natl. Acad. Sci. U.S.A.">
        <title>Niche adaptation and genome expansion in the chlorophyll d-producing cyanobacterium Acaryochloris marina.</title>
        <authorList>
            <person name="Swingley W.D."/>
            <person name="Chen M."/>
            <person name="Cheung P.C."/>
            <person name="Conrad A.L."/>
            <person name="Dejesa L.C."/>
            <person name="Hao J."/>
            <person name="Honchak B.M."/>
            <person name="Karbach L.E."/>
            <person name="Kurdoglu A."/>
            <person name="Lahiri S."/>
            <person name="Mastrian S.D."/>
            <person name="Miyashita H."/>
            <person name="Page L."/>
            <person name="Ramakrishna P."/>
            <person name="Satoh S."/>
            <person name="Sattley W.M."/>
            <person name="Shimada Y."/>
            <person name="Taylor H.L."/>
            <person name="Tomo T."/>
            <person name="Tsuchiya T."/>
            <person name="Wang Z.T."/>
            <person name="Raymond J."/>
            <person name="Mimuro M."/>
            <person name="Blankenship R.E."/>
            <person name="Touchman J.W."/>
        </authorList>
    </citation>
    <scope>NUCLEOTIDE SEQUENCE [LARGE SCALE GENOMIC DNA]</scope>
    <source>
        <strain evidence="3">MBIC 11017</strain>
    </source>
</reference>
<proteinExistence type="predicted"/>